<feature type="compositionally biased region" description="Polar residues" evidence="1">
    <location>
        <begin position="332"/>
        <end position="343"/>
    </location>
</feature>
<reference evidence="4" key="1">
    <citation type="submission" date="2017-08" db="EMBL/GenBank/DDBJ databases">
        <authorList>
            <person name="Varghese N."/>
            <person name="Submissions S."/>
        </authorList>
    </citation>
    <scope>NUCLEOTIDE SEQUENCE [LARGE SCALE GENOMIC DNA]</scope>
    <source>
        <strain evidence="4">USBA17B2</strain>
    </source>
</reference>
<feature type="transmembrane region" description="Helical" evidence="2">
    <location>
        <begin position="6"/>
        <end position="25"/>
    </location>
</feature>
<feature type="compositionally biased region" description="Basic and acidic residues" evidence="1">
    <location>
        <begin position="117"/>
        <end position="127"/>
    </location>
</feature>
<evidence type="ECO:0000256" key="1">
    <source>
        <dbReference type="SAM" id="MobiDB-lite"/>
    </source>
</evidence>
<keyword evidence="2" id="KW-0472">Membrane</keyword>
<keyword evidence="4" id="KW-1185">Reference proteome</keyword>
<proteinExistence type="predicted"/>
<sequence>MNDTTRWIMIILLLLLIGAAVFMLLRSPGKDDGEELRRGETDADHDGVADTDEVRGMDSGRPERGVYDQAAEDRAAGDRAAMEEAPHGYAVDRPGDAVTVDESRLGATSEETYEPVVDERTDEHIDEPTPEESTYQPAAGAYDTDDPGYVDETSRPTTTDRPDETGAAQDGPPVRDAAAIGAAAAAGSAVAASHDRSEVAHEEPGHHDQERIGVDEAGYAADTTAYRDESAAYTGETGAEVHPLSDEEVEAGARTEPLTADEVVAADGSADEVRDHEGEYPVGDREDEYPVGDHETYRADEGDAVPVHDDTPTPVEDDTRDTAVSSAPAGGTYTQDPLVPTTSDDTETSGATYGGTTGTAAADRSAGDLPADTPAEREGVDTYPERERDATDDARTEDEGQGWDSAPAAGGGAAAAGTMFAESVYGPGSAQPLEDGSGPAGWEVKGNSGSMLFHTSDSPSYDAVRAEVWFENEDAARNAGFAHWDRRRR</sequence>
<dbReference type="Proteomes" id="UP000219688">
    <property type="component" value="Unassembled WGS sequence"/>
</dbReference>
<gene>
    <name evidence="3" type="ORF">SAMN05421879_10717</name>
</gene>
<protein>
    <submittedName>
        <fullName evidence="3">Uncharacterized protein</fullName>
    </submittedName>
</protein>
<keyword evidence="2" id="KW-0812">Transmembrane</keyword>
<keyword evidence="2" id="KW-1133">Transmembrane helix</keyword>
<dbReference type="RefSeq" id="WP_097188383.1">
    <property type="nucleotide sequence ID" value="NZ_OBQK01000007.1"/>
</dbReference>
<feature type="compositionally biased region" description="Low complexity" evidence="1">
    <location>
        <begin position="358"/>
        <end position="368"/>
    </location>
</feature>
<evidence type="ECO:0000313" key="4">
    <source>
        <dbReference type="Proteomes" id="UP000219688"/>
    </source>
</evidence>
<evidence type="ECO:0000256" key="2">
    <source>
        <dbReference type="SAM" id="Phobius"/>
    </source>
</evidence>
<feature type="compositionally biased region" description="Basic and acidic residues" evidence="1">
    <location>
        <begin position="271"/>
        <end position="284"/>
    </location>
</feature>
<dbReference type="EMBL" id="OBQK01000007">
    <property type="protein sequence ID" value="SOC56205.1"/>
    <property type="molecule type" value="Genomic_DNA"/>
</dbReference>
<organism evidence="3 4">
    <name type="scientific">Ornithinimicrobium cerasi</name>
    <dbReference type="NCBI Taxonomy" id="2248773"/>
    <lineage>
        <taxon>Bacteria</taxon>
        <taxon>Bacillati</taxon>
        <taxon>Actinomycetota</taxon>
        <taxon>Actinomycetes</taxon>
        <taxon>Micrococcales</taxon>
        <taxon>Ornithinimicrobiaceae</taxon>
        <taxon>Ornithinimicrobium</taxon>
    </lineage>
</organism>
<name>A0A285VQ78_9MICO</name>
<feature type="compositionally biased region" description="Basic and acidic residues" evidence="1">
    <location>
        <begin position="152"/>
        <end position="164"/>
    </location>
</feature>
<feature type="compositionally biased region" description="Basic and acidic residues" evidence="1">
    <location>
        <begin position="29"/>
        <end position="86"/>
    </location>
</feature>
<feature type="compositionally biased region" description="Basic and acidic residues" evidence="1">
    <location>
        <begin position="193"/>
        <end position="214"/>
    </location>
</feature>
<feature type="compositionally biased region" description="Basic and acidic residues" evidence="1">
    <location>
        <begin position="374"/>
        <end position="398"/>
    </location>
</feature>
<dbReference type="AlphaFoldDB" id="A0A285VQ78"/>
<feature type="region of interest" description="Disordered" evidence="1">
    <location>
        <begin position="29"/>
        <end position="415"/>
    </location>
</feature>
<evidence type="ECO:0000313" key="3">
    <source>
        <dbReference type="EMBL" id="SOC56205.1"/>
    </source>
</evidence>
<feature type="compositionally biased region" description="Basic and acidic residues" evidence="1">
    <location>
        <begin position="291"/>
        <end position="311"/>
    </location>
</feature>
<accession>A0A285VQ78</accession>
<feature type="compositionally biased region" description="Low complexity" evidence="1">
    <location>
        <begin position="177"/>
        <end position="192"/>
    </location>
</feature>
<feature type="region of interest" description="Disordered" evidence="1">
    <location>
        <begin position="424"/>
        <end position="443"/>
    </location>
</feature>